<evidence type="ECO:0000256" key="2">
    <source>
        <dbReference type="ARBA" id="ARBA00022679"/>
    </source>
</evidence>
<dbReference type="InterPro" id="IPR030391">
    <property type="entry name" value="MeTrfase_TrmA_CS"/>
</dbReference>
<keyword evidence="2 4" id="KW-0808">Transferase</keyword>
<dbReference type="InterPro" id="IPR029063">
    <property type="entry name" value="SAM-dependent_MTases_sf"/>
</dbReference>
<evidence type="ECO:0000256" key="1">
    <source>
        <dbReference type="ARBA" id="ARBA00022603"/>
    </source>
</evidence>
<dbReference type="Pfam" id="PF05958">
    <property type="entry name" value="tRNA_U5-meth_tr"/>
    <property type="match status" value="1"/>
</dbReference>
<keyword evidence="3 4" id="KW-0949">S-adenosyl-L-methionine</keyword>
<organism evidence="6 7">
    <name type="scientific">Agromyces marinus</name>
    <dbReference type="NCBI Taxonomy" id="1389020"/>
    <lineage>
        <taxon>Bacteria</taxon>
        <taxon>Bacillati</taxon>
        <taxon>Actinomycetota</taxon>
        <taxon>Actinomycetes</taxon>
        <taxon>Micrococcales</taxon>
        <taxon>Microbacteriaceae</taxon>
        <taxon>Agromyces</taxon>
    </lineage>
</organism>
<comment type="similarity">
    <text evidence="4">Belongs to the class I-like SAM-binding methyltransferase superfamily. RNA M5U methyltransferase family.</text>
</comment>
<proteinExistence type="inferred from homology"/>
<evidence type="ECO:0000313" key="6">
    <source>
        <dbReference type="EMBL" id="BDZ54421.1"/>
    </source>
</evidence>
<dbReference type="PROSITE" id="PS51687">
    <property type="entry name" value="SAM_MT_RNA_M5U"/>
    <property type="match status" value="1"/>
</dbReference>
<sequence length="267" mass="29204">MPRRTGELKHLIVTESPDGELMIRFVLRSTEPVARIRKHLPTLLADLPNARVVSVNVLPEHKAVLEGEHEIVLTEQQTLAMRLNDVTMHLRPQSFFQTNTTIAAALYAEARDWITDLAPASAWDLYSGVGGFALHLAGGDPDEGPAVTGIETSVEAVASAELSRTDAALHRVRFESGDATRFALDAPADEAPDLVVVNPPRRGIGAELSGWLEASGIRHVLYSSCNAVSLAKDLAAMPSYRPVRARVFDMFPQTPHFEVMTLLERRG</sequence>
<protein>
    <recommendedName>
        <fullName evidence="8">23S rRNA m(5)U-747 methyltransferase</fullName>
    </recommendedName>
</protein>
<feature type="binding site" evidence="4">
    <location>
        <position position="126"/>
    </location>
    <ligand>
        <name>S-adenosyl-L-methionine</name>
        <dbReference type="ChEBI" id="CHEBI:59789"/>
    </ligand>
</feature>
<dbReference type="InterPro" id="IPR010280">
    <property type="entry name" value="U5_MeTrfase_fam"/>
</dbReference>
<dbReference type="InterPro" id="IPR030390">
    <property type="entry name" value="MeTrfase_TrmA_AS"/>
</dbReference>
<dbReference type="PANTHER" id="PTHR11061">
    <property type="entry name" value="RNA M5U METHYLTRANSFERASE"/>
    <property type="match status" value="1"/>
</dbReference>
<reference evidence="7" key="1">
    <citation type="journal article" date="2019" name="Int. J. Syst. Evol. Microbiol.">
        <title>The Global Catalogue of Microorganisms (GCM) 10K type strain sequencing project: providing services to taxonomists for standard genome sequencing and annotation.</title>
        <authorList>
            <consortium name="The Broad Institute Genomics Platform"/>
            <consortium name="The Broad Institute Genome Sequencing Center for Infectious Disease"/>
            <person name="Wu L."/>
            <person name="Ma J."/>
        </authorList>
    </citation>
    <scope>NUCLEOTIDE SEQUENCE [LARGE SCALE GENOMIC DNA]</scope>
    <source>
        <strain evidence="7">NBRC 109019</strain>
    </source>
</reference>
<evidence type="ECO:0000256" key="5">
    <source>
        <dbReference type="PROSITE-ProRule" id="PRU10015"/>
    </source>
</evidence>
<gene>
    <name evidence="6" type="ORF">GCM10025870_14940</name>
</gene>
<evidence type="ECO:0008006" key="8">
    <source>
        <dbReference type="Google" id="ProtNLM"/>
    </source>
</evidence>
<feature type="binding site" evidence="4">
    <location>
        <position position="97"/>
    </location>
    <ligand>
        <name>S-adenosyl-L-methionine</name>
        <dbReference type="ChEBI" id="CHEBI:59789"/>
    </ligand>
</feature>
<evidence type="ECO:0000256" key="4">
    <source>
        <dbReference type="PROSITE-ProRule" id="PRU01024"/>
    </source>
</evidence>
<dbReference type="PROSITE" id="PS01231">
    <property type="entry name" value="TRMA_2"/>
    <property type="match status" value="1"/>
</dbReference>
<dbReference type="PANTHER" id="PTHR11061:SF30">
    <property type="entry name" value="TRNA (URACIL(54)-C(5))-METHYLTRANSFERASE"/>
    <property type="match status" value="1"/>
</dbReference>
<accession>A0ABN6YEE3</accession>
<feature type="binding site" evidence="4">
    <location>
        <position position="151"/>
    </location>
    <ligand>
        <name>S-adenosyl-L-methionine</name>
        <dbReference type="ChEBI" id="CHEBI:59789"/>
    </ligand>
</feature>
<name>A0ABN6YEE3_9MICO</name>
<dbReference type="Gene3D" id="3.40.50.150">
    <property type="entry name" value="Vaccinia Virus protein VP39"/>
    <property type="match status" value="1"/>
</dbReference>
<keyword evidence="1 4" id="KW-0489">Methyltransferase</keyword>
<dbReference type="Proteomes" id="UP001321477">
    <property type="component" value="Chromosome"/>
</dbReference>
<dbReference type="EMBL" id="AP027734">
    <property type="protein sequence ID" value="BDZ54421.1"/>
    <property type="molecule type" value="Genomic_DNA"/>
</dbReference>
<evidence type="ECO:0000313" key="7">
    <source>
        <dbReference type="Proteomes" id="UP001321477"/>
    </source>
</evidence>
<feature type="active site" description="Nucleophile" evidence="4">
    <location>
        <position position="225"/>
    </location>
</feature>
<feature type="active site" evidence="5">
    <location>
        <position position="225"/>
    </location>
</feature>
<evidence type="ECO:0000256" key="3">
    <source>
        <dbReference type="ARBA" id="ARBA00022691"/>
    </source>
</evidence>
<dbReference type="CDD" id="cd02440">
    <property type="entry name" value="AdoMet_MTases"/>
    <property type="match status" value="1"/>
</dbReference>
<dbReference type="SUPFAM" id="SSF53335">
    <property type="entry name" value="S-adenosyl-L-methionine-dependent methyltransferases"/>
    <property type="match status" value="1"/>
</dbReference>
<feature type="binding site" evidence="4">
    <location>
        <position position="198"/>
    </location>
    <ligand>
        <name>S-adenosyl-L-methionine</name>
        <dbReference type="ChEBI" id="CHEBI:59789"/>
    </ligand>
</feature>
<dbReference type="PROSITE" id="PS01230">
    <property type="entry name" value="TRMA_1"/>
    <property type="match status" value="1"/>
</dbReference>
<keyword evidence="7" id="KW-1185">Reference proteome</keyword>